<gene>
    <name evidence="2" type="ORF">BpHYR1_018274</name>
</gene>
<comment type="caution">
    <text evidence="2">The sequence shown here is derived from an EMBL/GenBank/DDBJ whole genome shotgun (WGS) entry which is preliminary data.</text>
</comment>
<dbReference type="SUPFAM" id="SSF48371">
    <property type="entry name" value="ARM repeat"/>
    <property type="match status" value="1"/>
</dbReference>
<feature type="domain" description="tRNA (32-2'-O)-methyltransferase regulator THADA-like C-terminal TPR repeats region" evidence="1">
    <location>
        <begin position="1"/>
        <end position="124"/>
    </location>
</feature>
<dbReference type="InterPro" id="IPR056842">
    <property type="entry name" value="THADA-like_TPR_C"/>
</dbReference>
<accession>A0A3M7Q5X6</accession>
<dbReference type="InterPro" id="IPR016024">
    <property type="entry name" value="ARM-type_fold"/>
</dbReference>
<dbReference type="Pfam" id="PF25151">
    <property type="entry name" value="TPR_Trm732_C"/>
    <property type="match status" value="1"/>
</dbReference>
<evidence type="ECO:0000313" key="2">
    <source>
        <dbReference type="EMBL" id="RNA06827.1"/>
    </source>
</evidence>
<dbReference type="GO" id="GO:0005829">
    <property type="term" value="C:cytosol"/>
    <property type="evidence" value="ECO:0007669"/>
    <property type="project" value="TreeGrafter"/>
</dbReference>
<keyword evidence="3" id="KW-1185">Reference proteome</keyword>
<protein>
    <submittedName>
        <fullName evidence="2">Thyroid adenoma-associated-like protein</fullName>
    </submittedName>
</protein>
<dbReference type="InterPro" id="IPR051954">
    <property type="entry name" value="tRNA_methyltransferase_THADA"/>
</dbReference>
<evidence type="ECO:0000259" key="1">
    <source>
        <dbReference type="Pfam" id="PF25151"/>
    </source>
</evidence>
<proteinExistence type="predicted"/>
<dbReference type="STRING" id="10195.A0A3M7Q5X6"/>
<dbReference type="OrthoDB" id="73997at2759"/>
<dbReference type="EMBL" id="REGN01007272">
    <property type="protein sequence ID" value="RNA06827.1"/>
    <property type="molecule type" value="Genomic_DNA"/>
</dbReference>
<organism evidence="2 3">
    <name type="scientific">Brachionus plicatilis</name>
    <name type="common">Marine rotifer</name>
    <name type="synonym">Brachionus muelleri</name>
    <dbReference type="NCBI Taxonomy" id="10195"/>
    <lineage>
        <taxon>Eukaryota</taxon>
        <taxon>Metazoa</taxon>
        <taxon>Spiralia</taxon>
        <taxon>Gnathifera</taxon>
        <taxon>Rotifera</taxon>
        <taxon>Eurotatoria</taxon>
        <taxon>Monogononta</taxon>
        <taxon>Pseudotrocha</taxon>
        <taxon>Ploima</taxon>
        <taxon>Brachionidae</taxon>
        <taxon>Brachionus</taxon>
    </lineage>
</organism>
<reference evidence="2 3" key="1">
    <citation type="journal article" date="2018" name="Sci. Rep.">
        <title>Genomic signatures of local adaptation to the degree of environmental predictability in rotifers.</title>
        <authorList>
            <person name="Franch-Gras L."/>
            <person name="Hahn C."/>
            <person name="Garcia-Roger E.M."/>
            <person name="Carmona M.J."/>
            <person name="Serra M."/>
            <person name="Gomez A."/>
        </authorList>
    </citation>
    <scope>NUCLEOTIDE SEQUENCE [LARGE SCALE GENOMIC DNA]</scope>
    <source>
        <strain evidence="2">HYR1</strain>
    </source>
</reference>
<sequence length="625" mass="72429">MPGRMFFIKFPQLYQFFHNVITNSIDTLETNLNAKLYLIVLILGHLYTLSDESSDPEALLHNYIPLLLHCSKSPVMKTRVYIAKSVSSIVNLHRYPSLLNQIFDDHFEKIRPGDNNKINGLLEVLSSLIDKNNIFKFIKIDDFFNRIIPIIQLKHCPVNYAALLNVMSKIFYQCEGELVGDKLGRLAGIMDHLEQQSIESLSINLGDSHNFVLPGTHDLLMAIGESFCIRVSTDSDSKAYFSGLIDSFVDNSMNLERGVVKFFKNWNYLGKENRLDAIMEKISQFFKSSLKQAVIKSKQIDNIWNLRTSCELMSFYVENKKSNLLFDNHAEFVQFWSKLIQTTYLQTESETRIALLLLISSLFEQVNSLPSDSTDIDRLIDLLNSFMERDDEALIVANFLQQNKSYIFSSKCKLGLKCTFFWELLFQLLIENNNDSSKICSDIVSSLTDGVNSKYEPISMISHGLDLCIENISSTYEGFKFLLDQYDYVSECEPRNNDNEEELEIVFDKGVDAVNSSFLHYLLELVKRIENIIEKNDDGIFSILLKDKIETISKRLDVEMEFSLKYLKANRMNYNEFRFSKMAAHLMFMTKLSKYHQESDQSRKVMQKVEENRLNFNCFVQSYIF</sequence>
<dbReference type="AlphaFoldDB" id="A0A3M7Q5X6"/>
<dbReference type="PANTHER" id="PTHR14387">
    <property type="entry name" value="THADA/DEATH RECEPTOR INTERACTING PROTEIN"/>
    <property type="match status" value="1"/>
</dbReference>
<evidence type="ECO:0000313" key="3">
    <source>
        <dbReference type="Proteomes" id="UP000276133"/>
    </source>
</evidence>
<dbReference type="Proteomes" id="UP000276133">
    <property type="component" value="Unassembled WGS sequence"/>
</dbReference>
<name>A0A3M7Q5X6_BRAPC</name>
<dbReference type="PANTHER" id="PTHR14387:SF0">
    <property type="entry name" value="DUF2428 DOMAIN-CONTAINING PROTEIN"/>
    <property type="match status" value="1"/>
</dbReference>
<dbReference type="GO" id="GO:0030488">
    <property type="term" value="P:tRNA methylation"/>
    <property type="evidence" value="ECO:0007669"/>
    <property type="project" value="TreeGrafter"/>
</dbReference>